<dbReference type="InterPro" id="IPR012675">
    <property type="entry name" value="Beta-grasp_dom_sf"/>
</dbReference>
<organism evidence="15 16">
    <name type="scientific">Arthrobacter nitrophenolicus</name>
    <dbReference type="NCBI Taxonomy" id="683150"/>
    <lineage>
        <taxon>Bacteria</taxon>
        <taxon>Bacillati</taxon>
        <taxon>Actinomycetota</taxon>
        <taxon>Actinomycetes</taxon>
        <taxon>Micrococcales</taxon>
        <taxon>Micrococcaceae</taxon>
        <taxon>Arthrobacter</taxon>
    </lineage>
</organism>
<evidence type="ECO:0000313" key="15">
    <source>
        <dbReference type="EMBL" id="TDL34155.1"/>
    </source>
</evidence>
<accession>A0A4R5XTA7</accession>
<evidence type="ECO:0000256" key="4">
    <source>
        <dbReference type="ARBA" id="ARBA00022630"/>
    </source>
</evidence>
<keyword evidence="3" id="KW-0349">Heme</keyword>
<dbReference type="SUPFAM" id="SSF54292">
    <property type="entry name" value="2Fe-2S ferredoxin-like"/>
    <property type="match status" value="1"/>
</dbReference>
<sequence>MVVQQTQSCPMTGATSMKEPGSSGCPVVGRAAEFDPFSDGYQQDPAAYVAWARSEEPIFFSPKLGYWVVTRYHDVQAIFRDNVTFSPSVALENITPTSDEAKAVLTSYDFGLKRTLVNEDEPAHMPRRRLLIEPFEPAHLAHHEPMVRRLAREFVDKFIDKGAVDLVDGMLFELPLTVALNFLGVPEDDMDVLRQYSVAHTVNIWGRPGPAEQVAVAEAVGKFWQYSGKVLDKMRRDPDGPGWMKFALRMQPEHPEIVTDSFLHSMMMAGIVAAHETTAIAATNAIKLLLENREVWEEICADPTLIPNAVEECLRIDGSVSAWRRIATEDATVGGVQIPKGAKLLIMQSSANHDERYFEDPEMVDIRRVGASEHLTFGYGAHQCMGKNLARMELQIILEELTRRIPHLQLSPQKFSYVRNTSFRGPEHLLVAWDPQLNPERADPSILTASAPVSIEPGATKQITRPVVVTRRTQLTDGVVRLRLESTHGKPFPAWSPGSHIDVVCGDTGHSRQYSLCGDPTDRMSLEVAVLRESDGRGGSAWVHDDAIIGSRLEIRGPRNHFRLDTSAKRYIFIAGGIGVTAISAMARDAQRRGADYDFHYAGRSRTSMAMVEELQAIHGDRLHLWVSDEGRRAPLATLLAHVPEGVQVYCCGPERMIADLESISAGWPDDTLHVEHFTSRLVDLDPSIERAFNLELNNSGVTVRVEATQTILQALRAAKINVPSDCEEGLCGTCQVGVVSGDIDHRDAVLTAAEREEGNLILTCCSRACGDRLTLDL</sequence>
<evidence type="ECO:0000259" key="14">
    <source>
        <dbReference type="PROSITE" id="PS51384"/>
    </source>
</evidence>
<dbReference type="InterPro" id="IPR006058">
    <property type="entry name" value="2Fe2S_fd_BS"/>
</dbReference>
<dbReference type="GO" id="GO:0020037">
    <property type="term" value="F:heme binding"/>
    <property type="evidence" value="ECO:0007669"/>
    <property type="project" value="InterPro"/>
</dbReference>
<dbReference type="SUPFAM" id="SSF48264">
    <property type="entry name" value="Cytochrome P450"/>
    <property type="match status" value="1"/>
</dbReference>
<dbReference type="PROSITE" id="PS00197">
    <property type="entry name" value="2FE2S_FER_1"/>
    <property type="match status" value="1"/>
</dbReference>
<dbReference type="PRINTS" id="PR00359">
    <property type="entry name" value="BP450"/>
</dbReference>
<dbReference type="SUPFAM" id="SSF63380">
    <property type="entry name" value="Riboflavin synthase domain-like"/>
    <property type="match status" value="1"/>
</dbReference>
<dbReference type="InterPro" id="IPR036396">
    <property type="entry name" value="Cyt_P450_sf"/>
</dbReference>
<dbReference type="InterPro" id="IPR017972">
    <property type="entry name" value="Cyt_P450_CS"/>
</dbReference>
<dbReference type="Pfam" id="PF00067">
    <property type="entry name" value="p450"/>
    <property type="match status" value="1"/>
</dbReference>
<evidence type="ECO:0000256" key="7">
    <source>
        <dbReference type="ARBA" id="ARBA00022723"/>
    </source>
</evidence>
<protein>
    <submittedName>
        <fullName evidence="15">Cytochrome P450</fullName>
    </submittedName>
</protein>
<dbReference type="InterPro" id="IPR054582">
    <property type="entry name" value="DmmA-like_N"/>
</dbReference>
<dbReference type="Pfam" id="PF00111">
    <property type="entry name" value="Fer2"/>
    <property type="match status" value="1"/>
</dbReference>
<comment type="caution">
    <text evidence="15">The sequence shown here is derived from an EMBL/GenBank/DDBJ whole genome shotgun (WGS) entry which is preliminary data.</text>
</comment>
<evidence type="ECO:0000256" key="8">
    <source>
        <dbReference type="ARBA" id="ARBA00023002"/>
    </source>
</evidence>
<keyword evidence="9" id="KW-0408">Iron</keyword>
<evidence type="ECO:0000259" key="13">
    <source>
        <dbReference type="PROSITE" id="PS51085"/>
    </source>
</evidence>
<dbReference type="InterPro" id="IPR017927">
    <property type="entry name" value="FAD-bd_FR_type"/>
</dbReference>
<dbReference type="PANTHER" id="PTHR46696:SF6">
    <property type="entry name" value="P450, PUTATIVE (EUROFUNG)-RELATED"/>
    <property type="match status" value="1"/>
</dbReference>
<dbReference type="CDD" id="cd00207">
    <property type="entry name" value="fer2"/>
    <property type="match status" value="1"/>
</dbReference>
<dbReference type="GO" id="GO:0004497">
    <property type="term" value="F:monooxygenase activity"/>
    <property type="evidence" value="ECO:0007669"/>
    <property type="project" value="UniProtKB-KW"/>
</dbReference>
<dbReference type="GO" id="GO:0005506">
    <property type="term" value="F:iron ion binding"/>
    <property type="evidence" value="ECO:0007669"/>
    <property type="project" value="InterPro"/>
</dbReference>
<dbReference type="Gene3D" id="1.10.630.10">
    <property type="entry name" value="Cytochrome P450"/>
    <property type="match status" value="1"/>
</dbReference>
<comment type="similarity">
    <text evidence="2">Belongs to the cytochrome P450 family.</text>
</comment>
<dbReference type="PROSITE" id="PS51384">
    <property type="entry name" value="FAD_FR"/>
    <property type="match status" value="1"/>
</dbReference>
<evidence type="ECO:0000256" key="1">
    <source>
        <dbReference type="ARBA" id="ARBA00001917"/>
    </source>
</evidence>
<feature type="domain" description="2Fe-2S ferredoxin-type" evidence="13">
    <location>
        <begin position="691"/>
        <end position="778"/>
    </location>
</feature>
<keyword evidence="4" id="KW-0285">Flavoprotein</keyword>
<dbReference type="InterPro" id="IPR036010">
    <property type="entry name" value="2Fe-2S_ferredoxin-like_sf"/>
</dbReference>
<dbReference type="GO" id="GO:0051537">
    <property type="term" value="F:2 iron, 2 sulfur cluster binding"/>
    <property type="evidence" value="ECO:0007669"/>
    <property type="project" value="UniProtKB-KW"/>
</dbReference>
<dbReference type="FunFam" id="1.10.630.10:FF:000018">
    <property type="entry name" value="Cytochrome P450 monooxygenase"/>
    <property type="match status" value="1"/>
</dbReference>
<evidence type="ECO:0000256" key="11">
    <source>
        <dbReference type="ARBA" id="ARBA00023033"/>
    </source>
</evidence>
<dbReference type="AlphaFoldDB" id="A0A4R5XTA7"/>
<dbReference type="OrthoDB" id="502624at2"/>
<dbReference type="EMBL" id="SMZQ01000009">
    <property type="protein sequence ID" value="TDL34155.1"/>
    <property type="molecule type" value="Genomic_DNA"/>
</dbReference>
<dbReference type="InterPro" id="IPR001041">
    <property type="entry name" value="2Fe-2S_ferredoxin-type"/>
</dbReference>
<dbReference type="GO" id="GO:0016705">
    <property type="term" value="F:oxidoreductase activity, acting on paired donors, with incorporation or reduction of molecular oxygen"/>
    <property type="evidence" value="ECO:0007669"/>
    <property type="project" value="InterPro"/>
</dbReference>
<dbReference type="SUPFAM" id="SSF52343">
    <property type="entry name" value="Ferredoxin reductase-like, C-terminal NADP-linked domain"/>
    <property type="match status" value="1"/>
</dbReference>
<evidence type="ECO:0000313" key="16">
    <source>
        <dbReference type="Proteomes" id="UP000294621"/>
    </source>
</evidence>
<evidence type="ECO:0000256" key="9">
    <source>
        <dbReference type="ARBA" id="ARBA00023004"/>
    </source>
</evidence>
<dbReference type="Gene3D" id="3.10.20.30">
    <property type="match status" value="1"/>
</dbReference>
<dbReference type="InterPro" id="IPR002397">
    <property type="entry name" value="Cyt_P450_B"/>
</dbReference>
<evidence type="ECO:0000256" key="2">
    <source>
        <dbReference type="ARBA" id="ARBA00010617"/>
    </source>
</evidence>
<dbReference type="PROSITE" id="PS51085">
    <property type="entry name" value="2FE2S_FER_2"/>
    <property type="match status" value="1"/>
</dbReference>
<evidence type="ECO:0000256" key="10">
    <source>
        <dbReference type="ARBA" id="ARBA00023014"/>
    </source>
</evidence>
<keyword evidence="8" id="KW-0560">Oxidoreductase</keyword>
<dbReference type="InterPro" id="IPR001128">
    <property type="entry name" value="Cyt_P450"/>
</dbReference>
<evidence type="ECO:0000256" key="5">
    <source>
        <dbReference type="ARBA" id="ARBA00022643"/>
    </source>
</evidence>
<dbReference type="PANTHER" id="PTHR46696">
    <property type="entry name" value="P450, PUTATIVE (EUROFUNG)-RELATED"/>
    <property type="match status" value="1"/>
</dbReference>
<keyword evidence="5" id="KW-0288">FMN</keyword>
<feature type="region of interest" description="Disordered" evidence="12">
    <location>
        <begin position="1"/>
        <end position="23"/>
    </location>
</feature>
<name>A0A4R5XTA7_9MICC</name>
<reference evidence="15 16" key="1">
    <citation type="submission" date="2019-03" db="EMBL/GenBank/DDBJ databases">
        <title>Genome Sequencing and Assembly of Various Microbes Isolated from Partially Reclaimed Soil and Acid Mine Drainage (AMD) Site.</title>
        <authorList>
            <person name="Steinbock B."/>
            <person name="Bechtold R."/>
            <person name="Sevigny J.L."/>
            <person name="Thomas D."/>
            <person name="Cuthill L.R."/>
            <person name="Aveiro Johannsen E.J."/>
            <person name="Thomas K."/>
            <person name="Ghosh A."/>
        </authorList>
    </citation>
    <scope>NUCLEOTIDE SEQUENCE [LARGE SCALE GENOMIC DNA]</scope>
    <source>
        <strain evidence="15 16">S-A1</strain>
    </source>
</reference>
<keyword evidence="10" id="KW-0411">Iron-sulfur</keyword>
<keyword evidence="7" id="KW-0479">Metal-binding</keyword>
<dbReference type="Gene3D" id="3.40.50.80">
    <property type="entry name" value="Nucleotide-binding domain of ferredoxin-NADP reductase (FNR) module"/>
    <property type="match status" value="1"/>
</dbReference>
<dbReference type="CDD" id="cd06185">
    <property type="entry name" value="PDR_like"/>
    <property type="match status" value="1"/>
</dbReference>
<evidence type="ECO:0000256" key="6">
    <source>
        <dbReference type="ARBA" id="ARBA00022714"/>
    </source>
</evidence>
<evidence type="ECO:0000256" key="12">
    <source>
        <dbReference type="SAM" id="MobiDB-lite"/>
    </source>
</evidence>
<evidence type="ECO:0000256" key="3">
    <source>
        <dbReference type="ARBA" id="ARBA00022617"/>
    </source>
</evidence>
<dbReference type="Pfam" id="PF22290">
    <property type="entry name" value="DmmA-like_N"/>
    <property type="match status" value="1"/>
</dbReference>
<dbReference type="CDD" id="cd11078">
    <property type="entry name" value="CYP130-like"/>
    <property type="match status" value="1"/>
</dbReference>
<dbReference type="InterPro" id="IPR039261">
    <property type="entry name" value="FNR_nucleotide-bd"/>
</dbReference>
<feature type="domain" description="FAD-binding FR-type" evidence="14">
    <location>
        <begin position="462"/>
        <end position="565"/>
    </location>
</feature>
<comment type="cofactor">
    <cofactor evidence="1">
        <name>FMN</name>
        <dbReference type="ChEBI" id="CHEBI:58210"/>
    </cofactor>
</comment>
<gene>
    <name evidence="15" type="ORF">E2R57_16040</name>
</gene>
<feature type="compositionally biased region" description="Polar residues" evidence="12">
    <location>
        <begin position="1"/>
        <end position="15"/>
    </location>
</feature>
<keyword evidence="6" id="KW-0001">2Fe-2S</keyword>
<dbReference type="PROSITE" id="PS00086">
    <property type="entry name" value="CYTOCHROME_P450"/>
    <property type="match status" value="1"/>
</dbReference>
<proteinExistence type="inferred from homology"/>
<keyword evidence="11" id="KW-0503">Monooxygenase</keyword>
<dbReference type="Proteomes" id="UP000294621">
    <property type="component" value="Unassembled WGS sequence"/>
</dbReference>
<dbReference type="Gene3D" id="2.40.30.10">
    <property type="entry name" value="Translation factors"/>
    <property type="match status" value="1"/>
</dbReference>
<dbReference type="InterPro" id="IPR017938">
    <property type="entry name" value="Riboflavin_synthase-like_b-brl"/>
</dbReference>